<gene>
    <name evidence="2" type="ORF">LVIROSA_LOCUS7793</name>
</gene>
<dbReference type="AlphaFoldDB" id="A0AAU9M3C8"/>
<protein>
    <recommendedName>
        <fullName evidence="4">DUF4220 domain-containing protein</fullName>
    </recommendedName>
</protein>
<keyword evidence="3" id="KW-1185">Reference proteome</keyword>
<dbReference type="PANTHER" id="PTHR35307:SF9">
    <property type="entry name" value="TRANSMEMBRANE PROTEIN"/>
    <property type="match status" value="1"/>
</dbReference>
<name>A0AAU9M3C8_9ASTR</name>
<dbReference type="PANTHER" id="PTHR35307">
    <property type="entry name" value="PROTEIN, PUTATIVE-RELATED"/>
    <property type="match status" value="1"/>
</dbReference>
<feature type="transmembrane region" description="Helical" evidence="1">
    <location>
        <begin position="350"/>
        <end position="379"/>
    </location>
</feature>
<keyword evidence="1" id="KW-0812">Transmembrane</keyword>
<keyword evidence="1" id="KW-1133">Transmembrane helix</keyword>
<keyword evidence="1" id="KW-0472">Membrane</keyword>
<feature type="transmembrane region" description="Helical" evidence="1">
    <location>
        <begin position="145"/>
        <end position="166"/>
    </location>
</feature>
<feature type="transmembrane region" description="Helical" evidence="1">
    <location>
        <begin position="75"/>
        <end position="92"/>
    </location>
</feature>
<sequence>MTGPIYPEDAMPWVGFYVFLASLVCTFAMAADAVQGFRKRKLWFPCRFFTINAASLTLIGIAMKLPVDLNTDMSVSKTISIMFLVAMVGNFLPSLGLMDLNELLMNMIAFGILMITITVNVWLQYSTIDDLLGYGILLFIQDHIIKLQMFMLICSLPWSFSVALTIPASRKILQHRYKELHRLASSHQDINFSRKRLKRYVTKYWMMAETGNPQFAVACSPISSAFGVICLSLACSLVYFFLDGGLYYFTYVSNSRLEKFEKSEYKWSMKLVVMMQSVGIIVGSIAPILRCLTSISHFDISKKWTKNHLNVFRVEKYWTHTLEIWKRNHVGSGIPSRHCKKLLHHIKNMILNFCVAFQIMVVVICKTICLIPTSFLILFSCCCYFCKSLLKRFKEEPNASNTNVIPDTEEYTGYVLQTEAEAKLSKKILRKSFKSITRIIHESKEKEPRNLLELLNKSTGFYGVIEFDNEQVPPLHPEEIHNCWSLVAVTLTAIALSLPNIENGQAKRLLASMSEGIEFVRHIEESLNTNGELVKARKAAGHVWTDVEVYCRWLQIDLQSKARKGKTSEEILQWLGDEAAKIVIQVKARKNVSLDHSRRNFIAASSMYRISQTILLHCNQQENWPTDEELFEFISAIIADLLCACFANLPRVITLRCHVDAIEKREDSIRTAALVLGKSKKILEILKARKLPNLDQESMAYIDKWHALPKSLIPNCCFSSARIQPASSSSCESIEITIV</sequence>
<dbReference type="Proteomes" id="UP001157418">
    <property type="component" value="Unassembled WGS sequence"/>
</dbReference>
<proteinExistence type="predicted"/>
<feature type="transmembrane region" description="Helical" evidence="1">
    <location>
        <begin position="271"/>
        <end position="293"/>
    </location>
</feature>
<feature type="transmembrane region" description="Helical" evidence="1">
    <location>
        <begin position="42"/>
        <end position="63"/>
    </location>
</feature>
<evidence type="ECO:0008006" key="4">
    <source>
        <dbReference type="Google" id="ProtNLM"/>
    </source>
</evidence>
<feature type="transmembrane region" description="Helical" evidence="1">
    <location>
        <begin position="215"/>
        <end position="242"/>
    </location>
</feature>
<evidence type="ECO:0000256" key="1">
    <source>
        <dbReference type="SAM" id="Phobius"/>
    </source>
</evidence>
<dbReference type="EMBL" id="CAKMRJ010000968">
    <property type="protein sequence ID" value="CAH1420317.1"/>
    <property type="molecule type" value="Genomic_DNA"/>
</dbReference>
<organism evidence="2 3">
    <name type="scientific">Lactuca virosa</name>
    <dbReference type="NCBI Taxonomy" id="75947"/>
    <lineage>
        <taxon>Eukaryota</taxon>
        <taxon>Viridiplantae</taxon>
        <taxon>Streptophyta</taxon>
        <taxon>Embryophyta</taxon>
        <taxon>Tracheophyta</taxon>
        <taxon>Spermatophyta</taxon>
        <taxon>Magnoliopsida</taxon>
        <taxon>eudicotyledons</taxon>
        <taxon>Gunneridae</taxon>
        <taxon>Pentapetalae</taxon>
        <taxon>asterids</taxon>
        <taxon>campanulids</taxon>
        <taxon>Asterales</taxon>
        <taxon>Asteraceae</taxon>
        <taxon>Cichorioideae</taxon>
        <taxon>Cichorieae</taxon>
        <taxon>Lactucinae</taxon>
        <taxon>Lactuca</taxon>
    </lineage>
</organism>
<feature type="transmembrane region" description="Helical" evidence="1">
    <location>
        <begin position="104"/>
        <end position="125"/>
    </location>
</feature>
<evidence type="ECO:0000313" key="2">
    <source>
        <dbReference type="EMBL" id="CAH1420317.1"/>
    </source>
</evidence>
<feature type="transmembrane region" description="Helical" evidence="1">
    <location>
        <begin position="12"/>
        <end position="30"/>
    </location>
</feature>
<accession>A0AAU9M3C8</accession>
<reference evidence="2 3" key="1">
    <citation type="submission" date="2022-01" db="EMBL/GenBank/DDBJ databases">
        <authorList>
            <person name="Xiong W."/>
            <person name="Schranz E."/>
        </authorList>
    </citation>
    <scope>NUCLEOTIDE SEQUENCE [LARGE SCALE GENOMIC DNA]</scope>
</reference>
<comment type="caution">
    <text evidence="2">The sequence shown here is derived from an EMBL/GenBank/DDBJ whole genome shotgun (WGS) entry which is preliminary data.</text>
</comment>
<evidence type="ECO:0000313" key="3">
    <source>
        <dbReference type="Proteomes" id="UP001157418"/>
    </source>
</evidence>